<dbReference type="GO" id="GO:0008378">
    <property type="term" value="F:galactosyltransferase activity"/>
    <property type="evidence" value="ECO:0007669"/>
    <property type="project" value="TreeGrafter"/>
</dbReference>
<evidence type="ECO:0000313" key="3">
    <source>
        <dbReference type="EMBL" id="VDO17595.1"/>
    </source>
</evidence>
<dbReference type="InterPro" id="IPR003859">
    <property type="entry name" value="Galactosyl_T"/>
</dbReference>
<dbReference type="InterPro" id="IPR027995">
    <property type="entry name" value="Galactosyl_T_N"/>
</dbReference>
<dbReference type="PANTHER" id="PTHR19300">
    <property type="entry name" value="BETA-1,4-GALACTOSYLTRANSFERASE"/>
    <property type="match status" value="1"/>
</dbReference>
<organism evidence="5">
    <name type="scientific">Brugia timori</name>
    <dbReference type="NCBI Taxonomy" id="42155"/>
    <lineage>
        <taxon>Eukaryota</taxon>
        <taxon>Metazoa</taxon>
        <taxon>Ecdysozoa</taxon>
        <taxon>Nematoda</taxon>
        <taxon>Chromadorea</taxon>
        <taxon>Rhabditida</taxon>
        <taxon>Spirurina</taxon>
        <taxon>Spiruromorpha</taxon>
        <taxon>Filarioidea</taxon>
        <taxon>Onchocercidae</taxon>
        <taxon>Brugia</taxon>
    </lineage>
</organism>
<protein>
    <submittedName>
        <fullName evidence="5">Glyco_transf_7N domain-containing protein</fullName>
    </submittedName>
</protein>
<dbReference type="InterPro" id="IPR029044">
    <property type="entry name" value="Nucleotide-diphossugar_trans"/>
</dbReference>
<dbReference type="Gene3D" id="3.90.550.10">
    <property type="entry name" value="Spore Coat Polysaccharide Biosynthesis Protein SpsA, Chain A"/>
    <property type="match status" value="1"/>
</dbReference>
<evidence type="ECO:0000313" key="5">
    <source>
        <dbReference type="WBParaSite" id="BTMF_0000576701-mRNA-1"/>
    </source>
</evidence>
<evidence type="ECO:0000259" key="2">
    <source>
        <dbReference type="Pfam" id="PF13733"/>
    </source>
</evidence>
<dbReference type="STRING" id="42155.A0A0R3QHA2"/>
<evidence type="ECO:0000313" key="4">
    <source>
        <dbReference type="Proteomes" id="UP000280834"/>
    </source>
</evidence>
<proteinExistence type="predicted"/>
<dbReference type="EMBL" id="UZAG01005219">
    <property type="protein sequence ID" value="VDO17595.1"/>
    <property type="molecule type" value="Genomic_DNA"/>
</dbReference>
<keyword evidence="1" id="KW-1133">Transmembrane helix</keyword>
<dbReference type="GO" id="GO:0016020">
    <property type="term" value="C:membrane"/>
    <property type="evidence" value="ECO:0007669"/>
    <property type="project" value="GOC"/>
</dbReference>
<dbReference type="GO" id="GO:0005975">
    <property type="term" value="P:carbohydrate metabolic process"/>
    <property type="evidence" value="ECO:0007669"/>
    <property type="project" value="InterPro"/>
</dbReference>
<dbReference type="PANTHER" id="PTHR19300:SF46">
    <property type="entry name" value="BETA-1,4-N-ACETYLGALACTOSAMINYLTRANSFERASE"/>
    <property type="match status" value="1"/>
</dbReference>
<dbReference type="GO" id="GO:0033842">
    <property type="term" value="F:N-acetyl-beta-glucosaminyl-derivative 4-beta-N-acetylgalactosaminyltransferase activity"/>
    <property type="evidence" value="ECO:0007669"/>
    <property type="project" value="TreeGrafter"/>
</dbReference>
<feature type="transmembrane region" description="Helical" evidence="1">
    <location>
        <begin position="181"/>
        <end position="207"/>
    </location>
</feature>
<evidence type="ECO:0000256" key="1">
    <source>
        <dbReference type="SAM" id="Phobius"/>
    </source>
</evidence>
<dbReference type="GO" id="GO:0005794">
    <property type="term" value="C:Golgi apparatus"/>
    <property type="evidence" value="ECO:0007669"/>
    <property type="project" value="TreeGrafter"/>
</dbReference>
<keyword evidence="1" id="KW-0472">Membrane</keyword>
<dbReference type="SUPFAM" id="SSF53448">
    <property type="entry name" value="Nucleotide-diphospho-sugar transferases"/>
    <property type="match status" value="1"/>
</dbReference>
<dbReference type="WBParaSite" id="BTMF_0000576701-mRNA-1">
    <property type="protein sequence ID" value="BTMF_0000576701-mRNA-1"/>
    <property type="gene ID" value="BTMF_0000576701"/>
</dbReference>
<dbReference type="Pfam" id="PF13733">
    <property type="entry name" value="Glyco_transf_7N"/>
    <property type="match status" value="1"/>
</dbReference>
<keyword evidence="4" id="KW-1185">Reference proteome</keyword>
<reference evidence="3 4" key="2">
    <citation type="submission" date="2018-11" db="EMBL/GenBank/DDBJ databases">
        <authorList>
            <consortium name="Pathogen Informatics"/>
        </authorList>
    </citation>
    <scope>NUCLEOTIDE SEQUENCE [LARGE SCALE GENOMIC DNA]</scope>
</reference>
<keyword evidence="1" id="KW-0812">Transmembrane</keyword>
<accession>A0A0R3QHA2</accession>
<dbReference type="Proteomes" id="UP000280834">
    <property type="component" value="Unassembled WGS sequence"/>
</dbReference>
<reference evidence="5" key="1">
    <citation type="submission" date="2017-02" db="UniProtKB">
        <authorList>
            <consortium name="WormBaseParasite"/>
        </authorList>
    </citation>
    <scope>IDENTIFICATION</scope>
</reference>
<dbReference type="GO" id="GO:0006688">
    <property type="term" value="P:glycosphingolipid biosynthetic process"/>
    <property type="evidence" value="ECO:0007669"/>
    <property type="project" value="TreeGrafter"/>
</dbReference>
<feature type="domain" description="Galactosyltransferase N-terminal" evidence="2">
    <location>
        <begin position="92"/>
        <end position="173"/>
    </location>
</feature>
<dbReference type="AlphaFoldDB" id="A0A0R3QHA2"/>
<name>A0A0R3QHA2_9BILA</name>
<sequence>MNFFADFVVLLIIKKKYFPMNFYRISTSVLRQKFLKLLLSSVIHQTTLSNFIRHRFKRPFKIDQFKQKDYMNASNFCPTFDEITDFSGPLSMGPLLINNLKEQEVAQRHSYIKSGGHWKPRNCLARHKIAIIIPFRDRQSHLTRLLDFLFPILKHQNLDFRFIITEQVNYSKFCLPLDYKYAHSFVTIYSIKLYYLNYIYFLIHFLMTRKQKIKLKSTKIKS</sequence>
<gene>
    <name evidence="3" type="ORF">BTMF_LOCUS5034</name>
</gene>